<dbReference type="EMBL" id="LGRX02033985">
    <property type="protein sequence ID" value="KAK3239243.1"/>
    <property type="molecule type" value="Genomic_DNA"/>
</dbReference>
<keyword evidence="3" id="KW-1185">Reference proteome</keyword>
<feature type="region of interest" description="Disordered" evidence="1">
    <location>
        <begin position="348"/>
        <end position="384"/>
    </location>
</feature>
<organism evidence="2 3">
    <name type="scientific">Cymbomonas tetramitiformis</name>
    <dbReference type="NCBI Taxonomy" id="36881"/>
    <lineage>
        <taxon>Eukaryota</taxon>
        <taxon>Viridiplantae</taxon>
        <taxon>Chlorophyta</taxon>
        <taxon>Pyramimonadophyceae</taxon>
        <taxon>Pyramimonadales</taxon>
        <taxon>Pyramimonadaceae</taxon>
        <taxon>Cymbomonas</taxon>
    </lineage>
</organism>
<dbReference type="Gene3D" id="2.30.29.30">
    <property type="entry name" value="Pleckstrin-homology domain (PH domain)/Phosphotyrosine-binding domain (PTB)"/>
    <property type="match status" value="1"/>
</dbReference>
<protein>
    <recommendedName>
        <fullName evidence="4">PH domain-containing protein</fullName>
    </recommendedName>
</protein>
<evidence type="ECO:0000313" key="2">
    <source>
        <dbReference type="EMBL" id="KAK3239243.1"/>
    </source>
</evidence>
<feature type="compositionally biased region" description="Basic and acidic residues" evidence="1">
    <location>
        <begin position="527"/>
        <end position="540"/>
    </location>
</feature>
<comment type="caution">
    <text evidence="2">The sequence shown here is derived from an EMBL/GenBank/DDBJ whole genome shotgun (WGS) entry which is preliminary data.</text>
</comment>
<feature type="compositionally biased region" description="Low complexity" evidence="1">
    <location>
        <begin position="512"/>
        <end position="521"/>
    </location>
</feature>
<feature type="region of interest" description="Disordered" evidence="1">
    <location>
        <begin position="491"/>
        <end position="542"/>
    </location>
</feature>
<feature type="region of interest" description="Disordered" evidence="1">
    <location>
        <begin position="443"/>
        <end position="470"/>
    </location>
</feature>
<gene>
    <name evidence="2" type="ORF">CYMTET_50817</name>
</gene>
<proteinExistence type="predicted"/>
<accession>A0AAE0ESF9</accession>
<feature type="region of interest" description="Disordered" evidence="1">
    <location>
        <begin position="290"/>
        <end position="309"/>
    </location>
</feature>
<reference evidence="2 3" key="1">
    <citation type="journal article" date="2015" name="Genome Biol. Evol.">
        <title>Comparative Genomics of a Bacterivorous Green Alga Reveals Evolutionary Causalities and Consequences of Phago-Mixotrophic Mode of Nutrition.</title>
        <authorList>
            <person name="Burns J.A."/>
            <person name="Paasch A."/>
            <person name="Narechania A."/>
            <person name="Kim E."/>
        </authorList>
    </citation>
    <scope>NUCLEOTIDE SEQUENCE [LARGE SCALE GENOMIC DNA]</scope>
    <source>
        <strain evidence="2 3">PLY_AMNH</strain>
    </source>
</reference>
<dbReference type="SUPFAM" id="SSF50729">
    <property type="entry name" value="PH domain-like"/>
    <property type="match status" value="1"/>
</dbReference>
<feature type="compositionally biased region" description="Polar residues" evidence="1">
    <location>
        <begin position="457"/>
        <end position="466"/>
    </location>
</feature>
<dbReference type="CDD" id="cd00821">
    <property type="entry name" value="PH"/>
    <property type="match status" value="1"/>
</dbReference>
<dbReference type="InterPro" id="IPR011993">
    <property type="entry name" value="PH-like_dom_sf"/>
</dbReference>
<dbReference type="AlphaFoldDB" id="A0AAE0ESF9"/>
<name>A0AAE0ESF9_9CHLO</name>
<evidence type="ECO:0008006" key="4">
    <source>
        <dbReference type="Google" id="ProtNLM"/>
    </source>
</evidence>
<evidence type="ECO:0000256" key="1">
    <source>
        <dbReference type="SAM" id="MobiDB-lite"/>
    </source>
</evidence>
<sequence>MSVIPPVDHPFWKEPDAPAQAIAIVVGLEREIERLTAEMDRLQRARGPTGGRNTESCDRAQFAGAVAPNPNSDDKESPEISEVAAEVEPAVAYVSHITANENDGEAPGSQHSLDEAKTAEMGSATFPQKTALEGTGTLWFKTKATGAKASVLGADTDDTTMLSENPGIPRKSTAKRQTESVPMGPHHSRLPEDNAAKMDVNDSARQPQCAVPSVKSGALKDSGSRVQASFPAAASKGRIFVEDIPLPAQTSHALDTPAAPEAATADRGHKRKGLVAGQKLPVLIADRSDEPTTLQRSADAVDAANSKPRVPSGICPRACSLDPASAINQLFMEELLFPLGSTVKELIDSPGGDSRLEPARSCRRSKAHGNELVEPPGLHGNKPVPDAWETVALSPRGVEDALGGTSRMLPGIDTEAMTKPLGAVPIQEPTRDAGAVGATKIAARTSTGYTPPKPGNRMSSATSASNCEVAPSCSSAGELAAACNGDGGPTSSLAPGLPGDHIGTSRPPAPSAPSTKARSSSGTTADAAEKPRSSPRKSLDTVESSFSADLAAVCPTLFVPTPEPPSVNRADAPRRPGELRAWFTKDPETTYGTPRRRYFVLNTQQTVLSYYENEGHNGDGEVLKGSIKVEDMVSVRTQGAALIITISSGRVYLLTGNDDGSSKRFAEALFS</sequence>
<evidence type="ECO:0000313" key="3">
    <source>
        <dbReference type="Proteomes" id="UP001190700"/>
    </source>
</evidence>
<dbReference type="Proteomes" id="UP001190700">
    <property type="component" value="Unassembled WGS sequence"/>
</dbReference>
<feature type="region of interest" description="Disordered" evidence="1">
    <location>
        <begin position="157"/>
        <end position="193"/>
    </location>
</feature>